<evidence type="ECO:0000256" key="1">
    <source>
        <dbReference type="ARBA" id="ARBA00001946"/>
    </source>
</evidence>
<dbReference type="InterPro" id="IPR000086">
    <property type="entry name" value="NUDIX_hydrolase_dom"/>
</dbReference>
<comment type="cofactor">
    <cofactor evidence="1">
        <name>Mg(2+)</name>
        <dbReference type="ChEBI" id="CHEBI:18420"/>
    </cofactor>
</comment>
<proteinExistence type="predicted"/>
<evidence type="ECO:0000313" key="5">
    <source>
        <dbReference type="Proteomes" id="UP000177126"/>
    </source>
</evidence>
<keyword evidence="2" id="KW-0378">Hydrolase</keyword>
<dbReference type="SUPFAM" id="SSF55811">
    <property type="entry name" value="Nudix"/>
    <property type="match status" value="1"/>
</dbReference>
<accession>A0A1G2FWN9</accession>
<name>A0A1G2FWN9_9BACT</name>
<dbReference type="GO" id="GO:0006753">
    <property type="term" value="P:nucleoside phosphate metabolic process"/>
    <property type="evidence" value="ECO:0007669"/>
    <property type="project" value="TreeGrafter"/>
</dbReference>
<organism evidence="4 5">
    <name type="scientific">Candidatus Portnoybacteria bacterium RIFCSPLOWO2_02_FULL_39_11</name>
    <dbReference type="NCBI Taxonomy" id="1802001"/>
    <lineage>
        <taxon>Bacteria</taxon>
        <taxon>Candidatus Portnoyibacteriota</taxon>
    </lineage>
</organism>
<dbReference type="GO" id="GO:0005829">
    <property type="term" value="C:cytosol"/>
    <property type="evidence" value="ECO:0007669"/>
    <property type="project" value="TreeGrafter"/>
</dbReference>
<dbReference type="PROSITE" id="PS51462">
    <property type="entry name" value="NUDIX"/>
    <property type="match status" value="1"/>
</dbReference>
<protein>
    <recommendedName>
        <fullName evidence="3">Nudix hydrolase domain-containing protein</fullName>
    </recommendedName>
</protein>
<sequence length="180" mass="20536">MKWKKINSKIVYKNQWLQLREDTVIRPDGKRGKYGIVERPPVNFVIALNQSESIFFIKEYRYPIKKTILQLPAGTTDKNKSSLVSAKKELFEETGIKAKNWQRLGKFYIGPGHESIYANVFMAKKLNLTKINKSTQSGDESILKVVKIPIAKIKQLISSGKIECGITLAALNLYFSKNNK</sequence>
<dbReference type="EMBL" id="MHNF01000005">
    <property type="protein sequence ID" value="OGZ42030.1"/>
    <property type="molecule type" value="Genomic_DNA"/>
</dbReference>
<dbReference type="AlphaFoldDB" id="A0A1G2FWN9"/>
<evidence type="ECO:0000259" key="3">
    <source>
        <dbReference type="PROSITE" id="PS51462"/>
    </source>
</evidence>
<evidence type="ECO:0000256" key="2">
    <source>
        <dbReference type="ARBA" id="ARBA00022801"/>
    </source>
</evidence>
<dbReference type="GO" id="GO:0019693">
    <property type="term" value="P:ribose phosphate metabolic process"/>
    <property type="evidence" value="ECO:0007669"/>
    <property type="project" value="TreeGrafter"/>
</dbReference>
<evidence type="ECO:0000313" key="4">
    <source>
        <dbReference type="EMBL" id="OGZ42030.1"/>
    </source>
</evidence>
<gene>
    <name evidence="4" type="ORF">A3B04_03065</name>
</gene>
<feature type="domain" description="Nudix hydrolase" evidence="3">
    <location>
        <begin position="38"/>
        <end position="170"/>
    </location>
</feature>
<dbReference type="Gene3D" id="3.90.79.10">
    <property type="entry name" value="Nucleoside Triphosphate Pyrophosphohydrolase"/>
    <property type="match status" value="1"/>
</dbReference>
<dbReference type="Proteomes" id="UP000177126">
    <property type="component" value="Unassembled WGS sequence"/>
</dbReference>
<dbReference type="PANTHER" id="PTHR11839">
    <property type="entry name" value="UDP/ADP-SUGAR PYROPHOSPHATASE"/>
    <property type="match status" value="1"/>
</dbReference>
<dbReference type="PANTHER" id="PTHR11839:SF18">
    <property type="entry name" value="NUDIX HYDROLASE DOMAIN-CONTAINING PROTEIN"/>
    <property type="match status" value="1"/>
</dbReference>
<reference evidence="4 5" key="1">
    <citation type="journal article" date="2016" name="Nat. Commun.">
        <title>Thousands of microbial genomes shed light on interconnected biogeochemical processes in an aquifer system.</title>
        <authorList>
            <person name="Anantharaman K."/>
            <person name="Brown C.T."/>
            <person name="Hug L.A."/>
            <person name="Sharon I."/>
            <person name="Castelle C.J."/>
            <person name="Probst A.J."/>
            <person name="Thomas B.C."/>
            <person name="Singh A."/>
            <person name="Wilkins M.J."/>
            <person name="Karaoz U."/>
            <person name="Brodie E.L."/>
            <person name="Williams K.H."/>
            <person name="Hubbard S.S."/>
            <person name="Banfield J.F."/>
        </authorList>
    </citation>
    <scope>NUCLEOTIDE SEQUENCE [LARGE SCALE GENOMIC DNA]</scope>
</reference>
<dbReference type="GO" id="GO:0016787">
    <property type="term" value="F:hydrolase activity"/>
    <property type="evidence" value="ECO:0007669"/>
    <property type="project" value="UniProtKB-KW"/>
</dbReference>
<dbReference type="Pfam" id="PF00293">
    <property type="entry name" value="NUDIX"/>
    <property type="match status" value="1"/>
</dbReference>
<dbReference type="CDD" id="cd03424">
    <property type="entry name" value="NUDIX_ADPRase_Nudt5_UGPPase_Nudt14"/>
    <property type="match status" value="1"/>
</dbReference>
<dbReference type="InterPro" id="IPR015797">
    <property type="entry name" value="NUDIX_hydrolase-like_dom_sf"/>
</dbReference>
<comment type="caution">
    <text evidence="4">The sequence shown here is derived from an EMBL/GenBank/DDBJ whole genome shotgun (WGS) entry which is preliminary data.</text>
</comment>